<dbReference type="InterPro" id="IPR002569">
    <property type="entry name" value="Met_Sox_Rdtase_MsrA_dom"/>
</dbReference>
<dbReference type="AlphaFoldDB" id="A0A6N7W4N7"/>
<comment type="caution">
    <text evidence="6">The sequence shown here is derived from an EMBL/GenBank/DDBJ whole genome shotgun (WGS) entry which is preliminary data.</text>
</comment>
<dbReference type="GO" id="GO:0034599">
    <property type="term" value="P:cellular response to oxidative stress"/>
    <property type="evidence" value="ECO:0007669"/>
    <property type="project" value="TreeGrafter"/>
</dbReference>
<protein>
    <recommendedName>
        <fullName evidence="4">Peptide methionine sulfoxide reductase MsrA</fullName>
        <shortName evidence="4">Protein-methionine-S-oxide reductase</shortName>
        <ecNumber evidence="4">1.8.4.11</ecNumber>
    </recommendedName>
    <alternativeName>
        <fullName evidence="4">Peptide-methionine (S)-S-oxide reductase</fullName>
        <shortName evidence="4">Peptide Met(O) reductase</shortName>
    </alternativeName>
</protein>
<dbReference type="EMBL" id="VULO01000001">
    <property type="protein sequence ID" value="MSS83422.1"/>
    <property type="molecule type" value="Genomic_DNA"/>
</dbReference>
<dbReference type="GO" id="GO:0008113">
    <property type="term" value="F:peptide-methionine (S)-S-oxide reductase activity"/>
    <property type="evidence" value="ECO:0007669"/>
    <property type="project" value="UniProtKB-UniRule"/>
</dbReference>
<evidence type="ECO:0000256" key="2">
    <source>
        <dbReference type="ARBA" id="ARBA00047806"/>
    </source>
</evidence>
<reference evidence="6 7" key="1">
    <citation type="submission" date="2019-08" db="EMBL/GenBank/DDBJ databases">
        <title>In-depth cultivation of the pig gut microbiome towards novel bacterial diversity and tailored functional studies.</title>
        <authorList>
            <person name="Wylensek D."/>
            <person name="Hitch T.C.A."/>
            <person name="Clavel T."/>
        </authorList>
    </citation>
    <scope>NUCLEOTIDE SEQUENCE [LARGE SCALE GENOMIC DNA]</scope>
    <source>
        <strain evidence="6 7">WB03_NA08</strain>
    </source>
</reference>
<comment type="catalytic activity">
    <reaction evidence="3 4">
        <text>[thioredoxin]-disulfide + L-methionine + H2O = L-methionine (S)-S-oxide + [thioredoxin]-dithiol</text>
        <dbReference type="Rhea" id="RHEA:19993"/>
        <dbReference type="Rhea" id="RHEA-COMP:10698"/>
        <dbReference type="Rhea" id="RHEA-COMP:10700"/>
        <dbReference type="ChEBI" id="CHEBI:15377"/>
        <dbReference type="ChEBI" id="CHEBI:29950"/>
        <dbReference type="ChEBI" id="CHEBI:50058"/>
        <dbReference type="ChEBI" id="CHEBI:57844"/>
        <dbReference type="ChEBI" id="CHEBI:58772"/>
        <dbReference type="EC" id="1.8.4.11"/>
    </reaction>
</comment>
<dbReference type="HAMAP" id="MF_01401">
    <property type="entry name" value="MsrA"/>
    <property type="match status" value="1"/>
</dbReference>
<evidence type="ECO:0000259" key="5">
    <source>
        <dbReference type="Pfam" id="PF01625"/>
    </source>
</evidence>
<dbReference type="PANTHER" id="PTHR42799:SF2">
    <property type="entry name" value="MITOCHONDRIAL PEPTIDE METHIONINE SULFOXIDE REDUCTASE"/>
    <property type="match status" value="1"/>
</dbReference>
<dbReference type="InterPro" id="IPR036509">
    <property type="entry name" value="Met_Sox_Rdtase_MsrA_sf"/>
</dbReference>
<keyword evidence="7" id="KW-1185">Reference proteome</keyword>
<dbReference type="Pfam" id="PF01625">
    <property type="entry name" value="PMSR"/>
    <property type="match status" value="1"/>
</dbReference>
<comment type="catalytic activity">
    <reaction evidence="2 4">
        <text>L-methionyl-[protein] + [thioredoxin]-disulfide + H2O = L-methionyl-(S)-S-oxide-[protein] + [thioredoxin]-dithiol</text>
        <dbReference type="Rhea" id="RHEA:14217"/>
        <dbReference type="Rhea" id="RHEA-COMP:10698"/>
        <dbReference type="Rhea" id="RHEA-COMP:10700"/>
        <dbReference type="Rhea" id="RHEA-COMP:12313"/>
        <dbReference type="Rhea" id="RHEA-COMP:12315"/>
        <dbReference type="ChEBI" id="CHEBI:15377"/>
        <dbReference type="ChEBI" id="CHEBI:16044"/>
        <dbReference type="ChEBI" id="CHEBI:29950"/>
        <dbReference type="ChEBI" id="CHEBI:44120"/>
        <dbReference type="ChEBI" id="CHEBI:50058"/>
        <dbReference type="EC" id="1.8.4.11"/>
    </reaction>
</comment>
<keyword evidence="1 4" id="KW-0560">Oxidoreductase</keyword>
<dbReference type="GO" id="GO:0005737">
    <property type="term" value="C:cytoplasm"/>
    <property type="evidence" value="ECO:0007669"/>
    <property type="project" value="TreeGrafter"/>
</dbReference>
<comment type="function">
    <text evidence="4">Has an important function as a repair enzyme for proteins that have been inactivated by oxidation. Catalyzes the reversible oxidation-reduction of methionine sulfoxide in proteins to methionine.</text>
</comment>
<evidence type="ECO:0000256" key="4">
    <source>
        <dbReference type="HAMAP-Rule" id="MF_01401"/>
    </source>
</evidence>
<gene>
    <name evidence="4 6" type="primary">msrA</name>
    <name evidence="6" type="ORF">FYJ24_01310</name>
</gene>
<evidence type="ECO:0000256" key="1">
    <source>
        <dbReference type="ARBA" id="ARBA00023002"/>
    </source>
</evidence>
<dbReference type="EC" id="1.8.4.11" evidence="4"/>
<evidence type="ECO:0000256" key="3">
    <source>
        <dbReference type="ARBA" id="ARBA00048782"/>
    </source>
</evidence>
<feature type="active site" evidence="4">
    <location>
        <position position="11"/>
    </location>
</feature>
<dbReference type="NCBIfam" id="TIGR00401">
    <property type="entry name" value="msrA"/>
    <property type="match status" value="1"/>
</dbReference>
<organism evidence="6 7">
    <name type="scientific">Scrofimicrobium canadense</name>
    <dbReference type="NCBI Taxonomy" id="2652290"/>
    <lineage>
        <taxon>Bacteria</taxon>
        <taxon>Bacillati</taxon>
        <taxon>Actinomycetota</taxon>
        <taxon>Actinomycetes</taxon>
        <taxon>Actinomycetales</taxon>
        <taxon>Actinomycetaceae</taxon>
        <taxon>Scrofimicrobium</taxon>
    </lineage>
</organism>
<dbReference type="RefSeq" id="WP_154542812.1">
    <property type="nucleotide sequence ID" value="NZ_VULO01000001.1"/>
</dbReference>
<evidence type="ECO:0000313" key="6">
    <source>
        <dbReference type="EMBL" id="MSS83422.1"/>
    </source>
</evidence>
<dbReference type="Proteomes" id="UP000470875">
    <property type="component" value="Unassembled WGS sequence"/>
</dbReference>
<accession>A0A6N7W4N7</accession>
<proteinExistence type="inferred from homology"/>
<name>A0A6N7W4N7_9ACTO</name>
<dbReference type="Gene3D" id="3.30.1060.10">
    <property type="entry name" value="Peptide methionine sulphoxide reductase MsrA"/>
    <property type="match status" value="1"/>
</dbReference>
<comment type="similarity">
    <text evidence="4">Belongs to the MsrA Met sulfoxide reductase family.</text>
</comment>
<sequence length="173" mass="18941">MSKEVFVAGGCFWGLERILSALPGVISTRVGYMGGRVPNPNYALVCTGTTGHAETVKIMFDPEKTSVEQIVAKFFENHDPTQVNRQGNDVGTQYRSAIWATSDADIDMITGVKDAYQERLDQAGAGKIVTTIDSARGVEFWDAEEYHQKYLEKNPLGYCNHGFNGIACPSGIL</sequence>
<dbReference type="SUPFAM" id="SSF55068">
    <property type="entry name" value="Peptide methionine sulfoxide reductase"/>
    <property type="match status" value="1"/>
</dbReference>
<feature type="domain" description="Peptide methionine sulphoxide reductase MsrA" evidence="5">
    <location>
        <begin position="5"/>
        <end position="160"/>
    </location>
</feature>
<dbReference type="InterPro" id="IPR050162">
    <property type="entry name" value="MsrA_MetSO_reductase"/>
</dbReference>
<dbReference type="PANTHER" id="PTHR42799">
    <property type="entry name" value="MITOCHONDRIAL PEPTIDE METHIONINE SULFOXIDE REDUCTASE"/>
    <property type="match status" value="1"/>
</dbReference>
<evidence type="ECO:0000313" key="7">
    <source>
        <dbReference type="Proteomes" id="UP000470875"/>
    </source>
</evidence>